<feature type="compositionally biased region" description="Low complexity" evidence="2">
    <location>
        <begin position="1301"/>
        <end position="1332"/>
    </location>
</feature>
<feature type="compositionally biased region" description="Polar residues" evidence="2">
    <location>
        <begin position="60"/>
        <end position="73"/>
    </location>
</feature>
<feature type="compositionally biased region" description="Low complexity" evidence="2">
    <location>
        <begin position="103"/>
        <end position="119"/>
    </location>
</feature>
<feature type="domain" description="SAC3/GANP/THP3 conserved" evidence="3">
    <location>
        <begin position="925"/>
        <end position="1203"/>
    </location>
</feature>
<organism evidence="4 5">
    <name type="scientific">Apatococcus lobatus</name>
    <dbReference type="NCBI Taxonomy" id="904363"/>
    <lineage>
        <taxon>Eukaryota</taxon>
        <taxon>Viridiplantae</taxon>
        <taxon>Chlorophyta</taxon>
        <taxon>core chlorophytes</taxon>
        <taxon>Trebouxiophyceae</taxon>
        <taxon>Chlorellales</taxon>
        <taxon>Chlorellaceae</taxon>
        <taxon>Apatococcus</taxon>
    </lineage>
</organism>
<feature type="region of interest" description="Disordered" evidence="2">
    <location>
        <begin position="220"/>
        <end position="240"/>
    </location>
</feature>
<sequence>MSSPFKMRGGGALGKSRGSKGGKRQLTRSRPASPPATKPVGEAMPGAMPNFNFGTGFGAPSQSPSTAAGSPQSAPFMFSGTFGQLQQPQQNGAAPGVQHIPPSGFGNSSSNSMSTGFGTAAQPSNSPGFSFGAQSGLSGSSASGPSTAVSAFDLGASPSFGQQPSASQPPAPAQTTLPSLFGGSGTGMFGQGSNEIAQPTMESPQTNAVGVFARLSSPSTPAATPISSSTPAASPESTIFGSGFNPNGSLIAATPSNRVFGSGFTPGQSAAATAAPAPASPSTIFGSRFRAGGTAALPASFALTNSTILGSGFAASDAHLSSSSASKPALGSSSASFGSAFGTSPAMQASSSSFTTATSGSLFGSGFSGAAFGGASAHSAASNSSPTSAPAASSLKPSFTFGLPSAQGSGVEQGLSGPATTQAVPHSTALSVNVTSPFAPLFGSGSSMHVGLSQTEPSADGSAKPAFGFGLQLSPAASQPQAEGQFGSGPLPQDSPIGSSTSPFPRVTSPSSPSLFSFGQSAASAGPDAVQASGTHAQQDSHMAGSSVWGPGPSPGASLLAESKSRTSPDVAPKPIFGFSAPTLSNTSKDMQQSQDPAAEAGHAWFNSNSSNGVFGKQPDASGTPPAAPGGLTFGFGSPPKAQSPGFTAGSKPLNGIQFGFGATKGASEQGFSMPQQTSSPANRNPFGFGIQPGTSSLQDGPQLSTMQPQAAKPFGFGNPQPSSSIPTPNTPSGASQPAFGAFLGNAFGPAASGSAQSSGQKDAVGRSNPWGDGAGNLTGRASVFGADRVPSPGPASGSGIIFGQAIQSSSPRPSPANPASTTSTSAPPAIAQSGASPTGGSSFGGLFRNSVPAVEEDNEEQAEDGKDAAEAAATADMPGLHGNQPALPAPAGPNPSSATEEELGAGPPVVGTLEEMAHPQELQERSSDPLEREDPSDRATVKKHLAVMSFSKNKKLDPDRIRTRQALEKTQLHLRGLLDRSGTPLVELYAFLDNRNRALHGDYRVQHLSDHQILHWIAEHVRFGIMSAHELCEFPKGERGWDSQLNVEQINRGLITLNQAFEADRSRGEQPPVDLEAEMRSYQIELIHGEDLPLHLGAAFADNPLSSSPWLQAAAALKSAVEAGNPRQFFKLIASVPYHLAALCHSQFQAMRVLHLHELSGACPPPGQPEVPQPLSLLVHRMWLDDEAEAIQIAQAAGFSVDPEAHTFIASRGFGQHLSSMDATDERRVLLETPHRSKRLSARLVQPWSANTAQPPTWPGQQPQQHTFYHQPVSSPAAPATAGMHPLGPSALGTASLPHQQLQQQQWSQPGITSRPSTRPSPAPSLAATSTGGANVASGSILDSPWPRSQQQGTSSPGMSSPASSTAGELKVNAAAAFGSPDQTAAGAARAQASMGRSPGGKAKRGRSAEEDDGEARKKALQADLHHQQQHREQEAKQAEADKAATRRRQQAERDDASRTAAAAATAARAEAARAAATKQAEAARAAAAKAQLERQAAAHRQQLEAQQRAQACEQGMQKLQQLATTLRMHHVLEDWRELVRRRKAIRQQQEEHRLAGLRAMRVCGPYISQSPRSAIVAYPAHKAWQNVPDPAALDASALNLPGILGPILSAAAPDATHLYSKPQASTSGELVAEHASLPSGQSLWSAVHDASAGLNSSESQQVRAEQLRQQLAGCTGLIFLATPTDPPQAAATWFSRLLDAAPLGPPRRHFEEILHSLPLLVVATSEDMAEQAGEQLLQASQGQLRHLRCLAVSSQRPNGHTSAHHDAGDSPRRVLSHALAYEGISGHAGSLVPTGEGQMAAMALPGAACRSVQPYDSAALVSGLRWLAKHRPEPPTMQALRLQDVARRRWQQRRERLVQNRVRRQGPEDWRQAFNAALSDTAACVRSTSNSAAGVWQWPPPECAKHGSYQHLPVLWHTSDHMDEAVHIVARTHLLEWDELQAACAGNLQTVTTYMQKIAGVPVPGRTSGSWQELMNDGCSARLASLPQAFKVMLSQDAESPSAPALPAPHIPSLLSPGLHWSSAMGGPRLSIPAQGSRQADDVDSLATQQPPANDQGRGSLPKRDCPDQLRASKSISPAKRRRYGPDDAEMESSAPNQHATSPPAPDHIPPAYRIHGISTVSISQANQQLYNGGSSQPCSPVQDLLQDVHQEVLDLQRRQAELVCILAAGGPPPRRASGMATACLGSSPNLLQEARLILP</sequence>
<gene>
    <name evidence="4" type="ORF">WJX74_008473</name>
</gene>
<dbReference type="PANTHER" id="PTHR12436:SF3">
    <property type="entry name" value="GERMINAL-CENTER ASSOCIATED NUCLEAR PROTEIN"/>
    <property type="match status" value="1"/>
</dbReference>
<dbReference type="InterPro" id="IPR005062">
    <property type="entry name" value="SAC3/GANP/THP3_conserved"/>
</dbReference>
<dbReference type="Proteomes" id="UP001438707">
    <property type="component" value="Unassembled WGS sequence"/>
</dbReference>
<keyword evidence="1" id="KW-0175">Coiled coil</keyword>
<dbReference type="Gene3D" id="1.25.40.990">
    <property type="match status" value="1"/>
</dbReference>
<feature type="region of interest" description="Disordered" evidence="2">
    <location>
        <begin position="1384"/>
        <end position="1466"/>
    </location>
</feature>
<comment type="caution">
    <text evidence="4">The sequence shown here is derived from an EMBL/GenBank/DDBJ whole genome shotgun (WGS) entry which is preliminary data.</text>
</comment>
<dbReference type="Pfam" id="PF03399">
    <property type="entry name" value="SAC3_GANP"/>
    <property type="match status" value="1"/>
</dbReference>
<name>A0AAW1S6Z2_9CHLO</name>
<feature type="region of interest" description="Disordered" evidence="2">
    <location>
        <begin position="450"/>
        <end position="911"/>
    </location>
</feature>
<feature type="compositionally biased region" description="Polar residues" evidence="2">
    <location>
        <begin position="582"/>
        <end position="596"/>
    </location>
</feature>
<dbReference type="PANTHER" id="PTHR12436">
    <property type="entry name" value="80 KDA MCM3-ASSOCIATED PROTEIN"/>
    <property type="match status" value="1"/>
</dbReference>
<feature type="compositionally biased region" description="Basic and acidic residues" evidence="2">
    <location>
        <begin position="1425"/>
        <end position="1459"/>
    </location>
</feature>
<feature type="compositionally biased region" description="Polar residues" evidence="2">
    <location>
        <begin position="670"/>
        <end position="683"/>
    </location>
</feature>
<feature type="compositionally biased region" description="Low complexity" evidence="2">
    <location>
        <begin position="545"/>
        <end position="558"/>
    </location>
</feature>
<evidence type="ECO:0000313" key="5">
    <source>
        <dbReference type="Proteomes" id="UP001438707"/>
    </source>
</evidence>
<evidence type="ECO:0000256" key="1">
    <source>
        <dbReference type="SAM" id="Coils"/>
    </source>
</evidence>
<accession>A0AAW1S6Z2</accession>
<feature type="compositionally biased region" description="Low complexity" evidence="2">
    <location>
        <begin position="130"/>
        <end position="166"/>
    </location>
</feature>
<feature type="compositionally biased region" description="Low complexity" evidence="2">
    <location>
        <begin position="719"/>
        <end position="733"/>
    </location>
</feature>
<protein>
    <recommendedName>
        <fullName evidence="3">SAC3/GANP/THP3 conserved domain-containing protein</fullName>
    </recommendedName>
</protein>
<feature type="region of interest" description="Disordered" evidence="2">
    <location>
        <begin position="2028"/>
        <end position="2114"/>
    </location>
</feature>
<proteinExistence type="predicted"/>
<feature type="compositionally biased region" description="Low complexity" evidence="2">
    <location>
        <begin position="818"/>
        <end position="834"/>
    </location>
</feature>
<feature type="compositionally biased region" description="Low complexity" evidence="2">
    <location>
        <begin position="220"/>
        <end position="238"/>
    </location>
</feature>
<feature type="compositionally biased region" description="Low complexity" evidence="2">
    <location>
        <begin position="751"/>
        <end position="761"/>
    </location>
</feature>
<dbReference type="GO" id="GO:0070390">
    <property type="term" value="C:transcription export complex 2"/>
    <property type="evidence" value="ECO:0007669"/>
    <property type="project" value="TreeGrafter"/>
</dbReference>
<feature type="compositionally biased region" description="Basic residues" evidence="2">
    <location>
        <begin position="17"/>
        <end position="27"/>
    </location>
</feature>
<dbReference type="EMBL" id="JALJOS010000003">
    <property type="protein sequence ID" value="KAK9841595.1"/>
    <property type="molecule type" value="Genomic_DNA"/>
</dbReference>
<feature type="compositionally biased region" description="Low complexity" evidence="2">
    <location>
        <begin position="1354"/>
        <end position="1368"/>
    </location>
</feature>
<feature type="region of interest" description="Disordered" evidence="2">
    <location>
        <begin position="1243"/>
        <end position="1368"/>
    </location>
</feature>
<feature type="compositionally biased region" description="Polar residues" evidence="2">
    <location>
        <begin position="496"/>
        <end position="523"/>
    </location>
</feature>
<feature type="region of interest" description="Disordered" evidence="2">
    <location>
        <begin position="920"/>
        <end position="939"/>
    </location>
</feature>
<evidence type="ECO:0000259" key="3">
    <source>
        <dbReference type="Pfam" id="PF03399"/>
    </source>
</evidence>
<feature type="region of interest" description="Disordered" evidence="2">
    <location>
        <begin position="1"/>
        <end position="180"/>
    </location>
</feature>
<evidence type="ECO:0000256" key="2">
    <source>
        <dbReference type="SAM" id="MobiDB-lite"/>
    </source>
</evidence>
<feature type="coiled-coil region" evidence="1">
    <location>
        <begin position="1468"/>
        <end position="1511"/>
    </location>
</feature>
<dbReference type="GO" id="GO:0005737">
    <property type="term" value="C:cytoplasm"/>
    <property type="evidence" value="ECO:0007669"/>
    <property type="project" value="TreeGrafter"/>
</dbReference>
<feature type="compositionally biased region" description="Polar residues" evidence="2">
    <location>
        <begin position="693"/>
        <end position="709"/>
    </location>
</feature>
<feature type="compositionally biased region" description="Polar residues" evidence="2">
    <location>
        <begin position="81"/>
        <end position="92"/>
    </location>
</feature>
<keyword evidence="5" id="KW-1185">Reference proteome</keyword>
<dbReference type="InterPro" id="IPR045107">
    <property type="entry name" value="SAC3/GANP/THP3"/>
</dbReference>
<evidence type="ECO:0000313" key="4">
    <source>
        <dbReference type="EMBL" id="KAK9841595.1"/>
    </source>
</evidence>
<dbReference type="GO" id="GO:0006406">
    <property type="term" value="P:mRNA export from nucleus"/>
    <property type="evidence" value="ECO:0007669"/>
    <property type="project" value="TreeGrafter"/>
</dbReference>
<reference evidence="4 5" key="1">
    <citation type="journal article" date="2024" name="Nat. Commun.">
        <title>Phylogenomics reveals the evolutionary origins of lichenization in chlorophyte algae.</title>
        <authorList>
            <person name="Puginier C."/>
            <person name="Libourel C."/>
            <person name="Otte J."/>
            <person name="Skaloud P."/>
            <person name="Haon M."/>
            <person name="Grisel S."/>
            <person name="Petersen M."/>
            <person name="Berrin J.G."/>
            <person name="Delaux P.M."/>
            <person name="Dal Grande F."/>
            <person name="Keller J."/>
        </authorList>
    </citation>
    <scope>NUCLEOTIDE SEQUENCE [LARGE SCALE GENOMIC DNA]</scope>
    <source>
        <strain evidence="4 5">SAG 2145</strain>
    </source>
</reference>
<feature type="compositionally biased region" description="Polar residues" evidence="2">
    <location>
        <begin position="532"/>
        <end position="541"/>
    </location>
</feature>